<accession>A0A1M5AAJ6</accession>
<keyword evidence="10" id="KW-1185">Reference proteome</keyword>
<comment type="caution">
    <text evidence="9">The sequence shown here is derived from an EMBL/GenBank/DDBJ whole genome shotgun (WGS) entry which is preliminary data.</text>
</comment>
<dbReference type="STRING" id="1122195.SAMN02745164_02143"/>
<feature type="domain" description="Radical SAM core" evidence="8">
    <location>
        <begin position="61"/>
        <end position="296"/>
    </location>
</feature>
<dbReference type="PROSITE" id="PS01305">
    <property type="entry name" value="MOAA_NIFB_PQQE"/>
    <property type="match status" value="1"/>
</dbReference>
<keyword evidence="5" id="KW-0408">Iron</keyword>
<sequence>MKGFIFETKKGNSYFYSDTTGEVIFIKSKDDIKNFSNKYQKSYFYDDKIVNIANIKNYIKKRGSKELFFIVTEDCNLRCKYCAYSGEYSNMRTHNNVYMDYNIAKKAIDKYFSDISQTQKENPYFIPAIGFYGGEPLLNFDLIKKIIEYIKNKKHKCHFTITTNGTILNDEIIKFLAENEISLAFSLNGSKKEHDRLRVFSNEKGTFEIVYNNILKIKEKYPYYYKKYCSIIACYDYGTNLLKMKDFFDRSNLSERLIRLNMIGNSYTNWYNQYSKEEKEKFFSQMNELKNLYFQKIKKNENDKFLSSLFGLSYFTILNRNIKVNLYESKPSFLPFTGTCVPGEKIAISPSGDLHCCEKINYNFPIGTVETWLDYSKIEKIIKKYNQKLKSECLTCSVSRLCPLCFALLAGNGEFEKDPSNICENI</sequence>
<dbReference type="InterPro" id="IPR000385">
    <property type="entry name" value="MoaA_NifB_PqqE_Fe-S-bd_CS"/>
</dbReference>
<comment type="cofactor">
    <cofactor evidence="1">
        <name>[4Fe-4S] cluster</name>
        <dbReference type="ChEBI" id="CHEBI:49883"/>
    </cofactor>
</comment>
<evidence type="ECO:0000313" key="9">
    <source>
        <dbReference type="EMBL" id="SHF27299.1"/>
    </source>
</evidence>
<dbReference type="SFLD" id="SFLDG01386">
    <property type="entry name" value="main_SPASM_domain-containing"/>
    <property type="match status" value="1"/>
</dbReference>
<dbReference type="SFLD" id="SFLDG01067">
    <property type="entry name" value="SPASM/twitch_domain_containing"/>
    <property type="match status" value="1"/>
</dbReference>
<dbReference type="InterPro" id="IPR058240">
    <property type="entry name" value="rSAM_sf"/>
</dbReference>
<dbReference type="PANTHER" id="PTHR43273">
    <property type="entry name" value="ANAEROBIC SULFATASE-MATURATING ENZYME HOMOLOG ASLB-RELATED"/>
    <property type="match status" value="1"/>
</dbReference>
<dbReference type="OrthoDB" id="9808591at2"/>
<comment type="similarity">
    <text evidence="7">Belongs to the radical SAM superfamily. Anaerobic sulfatase-maturating enzyme family.</text>
</comment>
<evidence type="ECO:0000256" key="4">
    <source>
        <dbReference type="ARBA" id="ARBA00022723"/>
    </source>
</evidence>
<protein>
    <recommendedName>
        <fullName evidence="8">Radical SAM core domain-containing protein</fullName>
    </recommendedName>
</protein>
<evidence type="ECO:0000256" key="3">
    <source>
        <dbReference type="ARBA" id="ARBA00022691"/>
    </source>
</evidence>
<gene>
    <name evidence="9" type="ORF">SAMN02745164_02143</name>
</gene>
<evidence type="ECO:0000259" key="8">
    <source>
        <dbReference type="PROSITE" id="PS51918"/>
    </source>
</evidence>
<dbReference type="InterPro" id="IPR023867">
    <property type="entry name" value="Sulphatase_maturase_rSAM"/>
</dbReference>
<keyword evidence="6" id="KW-0411">Iron-sulfur</keyword>
<dbReference type="SUPFAM" id="SSF102114">
    <property type="entry name" value="Radical SAM enzymes"/>
    <property type="match status" value="1"/>
</dbReference>
<dbReference type="PANTHER" id="PTHR43273:SF3">
    <property type="entry name" value="ANAEROBIC SULFATASE-MATURATING ENZYME HOMOLOG ASLB-RELATED"/>
    <property type="match status" value="1"/>
</dbReference>
<evidence type="ECO:0000256" key="5">
    <source>
        <dbReference type="ARBA" id="ARBA00023004"/>
    </source>
</evidence>
<dbReference type="SFLD" id="SFLDS00029">
    <property type="entry name" value="Radical_SAM"/>
    <property type="match status" value="1"/>
</dbReference>
<dbReference type="Gene3D" id="3.20.20.70">
    <property type="entry name" value="Aldolase class I"/>
    <property type="match status" value="1"/>
</dbReference>
<dbReference type="CDD" id="cd01335">
    <property type="entry name" value="Radical_SAM"/>
    <property type="match status" value="1"/>
</dbReference>
<keyword evidence="3" id="KW-0949">S-adenosyl-L-methionine</keyword>
<keyword evidence="4" id="KW-0479">Metal-binding</keyword>
<dbReference type="InterPro" id="IPR013785">
    <property type="entry name" value="Aldolase_TIM"/>
</dbReference>
<dbReference type="GO" id="GO:0016491">
    <property type="term" value="F:oxidoreductase activity"/>
    <property type="evidence" value="ECO:0007669"/>
    <property type="project" value="InterPro"/>
</dbReference>
<dbReference type="PROSITE" id="PS51918">
    <property type="entry name" value="RADICAL_SAM"/>
    <property type="match status" value="1"/>
</dbReference>
<dbReference type="AlphaFoldDB" id="A0A1M5AAJ6"/>
<name>A0A1M5AAJ6_MARH1</name>
<organism evidence="9 10">
    <name type="scientific">Marinitoga hydrogenitolerans (strain DSM 16785 / JCM 12826 / AT1271)</name>
    <dbReference type="NCBI Taxonomy" id="1122195"/>
    <lineage>
        <taxon>Bacteria</taxon>
        <taxon>Thermotogati</taxon>
        <taxon>Thermotogota</taxon>
        <taxon>Thermotogae</taxon>
        <taxon>Petrotogales</taxon>
        <taxon>Petrotogaceae</taxon>
        <taxon>Marinitoga</taxon>
    </lineage>
</organism>
<dbReference type="RefSeq" id="WP_159429525.1">
    <property type="nucleotide sequence ID" value="NZ_FQUI01000056.1"/>
</dbReference>
<dbReference type="EMBL" id="FQUI01000056">
    <property type="protein sequence ID" value="SHF27299.1"/>
    <property type="molecule type" value="Genomic_DNA"/>
</dbReference>
<evidence type="ECO:0000256" key="7">
    <source>
        <dbReference type="ARBA" id="ARBA00023601"/>
    </source>
</evidence>
<dbReference type="InterPro" id="IPR007197">
    <property type="entry name" value="rSAM"/>
</dbReference>
<evidence type="ECO:0000256" key="1">
    <source>
        <dbReference type="ARBA" id="ARBA00001966"/>
    </source>
</evidence>
<dbReference type="Proteomes" id="UP000184334">
    <property type="component" value="Unassembled WGS sequence"/>
</dbReference>
<dbReference type="GO" id="GO:0051539">
    <property type="term" value="F:4 iron, 4 sulfur cluster binding"/>
    <property type="evidence" value="ECO:0007669"/>
    <property type="project" value="UniProtKB-KW"/>
</dbReference>
<evidence type="ECO:0000256" key="6">
    <source>
        <dbReference type="ARBA" id="ARBA00023014"/>
    </source>
</evidence>
<reference evidence="9" key="1">
    <citation type="submission" date="2016-11" db="EMBL/GenBank/DDBJ databases">
        <authorList>
            <person name="Varghese N."/>
            <person name="Submissions S."/>
        </authorList>
    </citation>
    <scope>NUCLEOTIDE SEQUENCE [LARGE SCALE GENOMIC DNA]</scope>
    <source>
        <strain evidence="9">DSM 16785</strain>
    </source>
</reference>
<proteinExistence type="inferred from homology"/>
<dbReference type="GO" id="GO:0046872">
    <property type="term" value="F:metal ion binding"/>
    <property type="evidence" value="ECO:0007669"/>
    <property type="project" value="UniProtKB-KW"/>
</dbReference>
<evidence type="ECO:0000313" key="10">
    <source>
        <dbReference type="Proteomes" id="UP000184334"/>
    </source>
</evidence>
<dbReference type="SFLD" id="SFLDG01384">
    <property type="entry name" value="thioether_bond_formation_requi"/>
    <property type="match status" value="1"/>
</dbReference>
<dbReference type="Pfam" id="PF04055">
    <property type="entry name" value="Radical_SAM"/>
    <property type="match status" value="1"/>
</dbReference>
<keyword evidence="2" id="KW-0004">4Fe-4S</keyword>
<evidence type="ECO:0000256" key="2">
    <source>
        <dbReference type="ARBA" id="ARBA00022485"/>
    </source>
</evidence>